<sequence length="139" mass="15675">MAAYVTTNRLTMDDRFVIEGVAVRRGLSMRPETAPAGVAYRHLDHRLDRWHKPWKPIMPRSPPDYRHIYWKRSKQLLKILAPFRPSTSTAATAVRGFSIRGTASHSTGRAGHAMTLVLGYLQVEPGSTWLTSDTSSCRI</sequence>
<comment type="caution">
    <text evidence="1">The sequence shown here is derived from an EMBL/GenBank/DDBJ whole genome shotgun (WGS) entry which is preliminary data.</text>
</comment>
<name>A0A7J6PL38_PEROL</name>
<dbReference type="Proteomes" id="UP000541610">
    <property type="component" value="Unassembled WGS sequence"/>
</dbReference>
<evidence type="ECO:0000313" key="1">
    <source>
        <dbReference type="EMBL" id="KAF4696181.1"/>
    </source>
</evidence>
<protein>
    <submittedName>
        <fullName evidence="1">Uncharacterized protein</fullName>
    </submittedName>
</protein>
<proteinExistence type="predicted"/>
<organism evidence="1 2">
    <name type="scientific">Perkinsus olseni</name>
    <name type="common">Perkinsus atlanticus</name>
    <dbReference type="NCBI Taxonomy" id="32597"/>
    <lineage>
        <taxon>Eukaryota</taxon>
        <taxon>Sar</taxon>
        <taxon>Alveolata</taxon>
        <taxon>Perkinsozoa</taxon>
        <taxon>Perkinsea</taxon>
        <taxon>Perkinsida</taxon>
        <taxon>Perkinsidae</taxon>
        <taxon>Perkinsus</taxon>
    </lineage>
</organism>
<dbReference type="AlphaFoldDB" id="A0A7J6PL38"/>
<gene>
    <name evidence="1" type="ORF">FOZ60_001861</name>
</gene>
<dbReference type="EMBL" id="JABANP010000013">
    <property type="protein sequence ID" value="KAF4696181.1"/>
    <property type="molecule type" value="Genomic_DNA"/>
</dbReference>
<accession>A0A7J6PL38</accession>
<evidence type="ECO:0000313" key="2">
    <source>
        <dbReference type="Proteomes" id="UP000541610"/>
    </source>
</evidence>
<reference evidence="1 2" key="1">
    <citation type="submission" date="2020-04" db="EMBL/GenBank/DDBJ databases">
        <title>Perkinsus olseni comparative genomics.</title>
        <authorList>
            <person name="Bogema D.R."/>
        </authorList>
    </citation>
    <scope>NUCLEOTIDE SEQUENCE [LARGE SCALE GENOMIC DNA]</scope>
    <source>
        <strain evidence="1">00978-12</strain>
    </source>
</reference>